<evidence type="ECO:0000256" key="11">
    <source>
        <dbReference type="ARBA" id="ARBA00049439"/>
    </source>
</evidence>
<comment type="catalytic activity">
    <reaction evidence="11 13">
        <text>N(2)-acetyl-L-ornithine + L-glutamate = N-acetyl-L-glutamate + L-ornithine</text>
        <dbReference type="Rhea" id="RHEA:15349"/>
        <dbReference type="ChEBI" id="CHEBI:29985"/>
        <dbReference type="ChEBI" id="CHEBI:44337"/>
        <dbReference type="ChEBI" id="CHEBI:46911"/>
        <dbReference type="ChEBI" id="CHEBI:57805"/>
        <dbReference type="EC" id="2.3.1.35"/>
    </reaction>
</comment>
<comment type="function">
    <text evidence="12 13">Catalyzes two activities which are involved in the cyclic version of arginine biosynthesis: the synthesis of N-acetylglutamate from glutamate and acetyl-CoA as the acetyl donor, and of ornithine by transacetylation between N(2)-acetylornithine and glutamate.</text>
</comment>
<dbReference type="HAMAP" id="MF_01106">
    <property type="entry name" value="ArgJ"/>
    <property type="match status" value="1"/>
</dbReference>
<feature type="chain" id="PRO_5023272882" description="Arginine biosynthesis bifunctional protein ArgJ beta chain" evidence="13">
    <location>
        <begin position="199"/>
        <end position="412"/>
    </location>
</feature>
<keyword evidence="7 13" id="KW-0068">Autocatalytic cleavage</keyword>
<dbReference type="CDD" id="cd02152">
    <property type="entry name" value="OAT"/>
    <property type="match status" value="1"/>
</dbReference>
<comment type="catalytic activity">
    <reaction evidence="10 13">
        <text>L-glutamate + acetyl-CoA = N-acetyl-L-glutamate + CoA + H(+)</text>
        <dbReference type="Rhea" id="RHEA:24292"/>
        <dbReference type="ChEBI" id="CHEBI:15378"/>
        <dbReference type="ChEBI" id="CHEBI:29985"/>
        <dbReference type="ChEBI" id="CHEBI:44337"/>
        <dbReference type="ChEBI" id="CHEBI:57287"/>
        <dbReference type="ChEBI" id="CHEBI:57288"/>
        <dbReference type="EC" id="2.3.1.1"/>
    </reaction>
</comment>
<evidence type="ECO:0000256" key="10">
    <source>
        <dbReference type="ARBA" id="ARBA00048372"/>
    </source>
</evidence>
<evidence type="ECO:0000256" key="1">
    <source>
        <dbReference type="ARBA" id="ARBA00004496"/>
    </source>
</evidence>
<proteinExistence type="inferred from homology"/>
<name>A0A5D4TCT3_9BACI</name>
<comment type="subunit">
    <text evidence="3 13">Heterotetramer of two alpha and two beta chains.</text>
</comment>
<evidence type="ECO:0000256" key="13">
    <source>
        <dbReference type="HAMAP-Rule" id="MF_01106"/>
    </source>
</evidence>
<dbReference type="Gene3D" id="3.60.70.12">
    <property type="entry name" value="L-amino peptidase D-ALA esterase/amidase"/>
    <property type="match status" value="1"/>
</dbReference>
<dbReference type="EC" id="2.3.1.35" evidence="13"/>
<keyword evidence="5 13" id="KW-0028">Amino-acid biosynthesis</keyword>
<dbReference type="GO" id="GO:0006592">
    <property type="term" value="P:ornithine biosynthetic process"/>
    <property type="evidence" value="ECO:0007669"/>
    <property type="project" value="TreeGrafter"/>
</dbReference>
<dbReference type="PANTHER" id="PTHR23100">
    <property type="entry name" value="ARGININE BIOSYNTHESIS BIFUNCTIONAL PROTEIN ARGJ"/>
    <property type="match status" value="1"/>
</dbReference>
<evidence type="ECO:0000256" key="4">
    <source>
        <dbReference type="ARBA" id="ARBA00022571"/>
    </source>
</evidence>
<dbReference type="NCBIfam" id="TIGR00120">
    <property type="entry name" value="ArgJ"/>
    <property type="match status" value="1"/>
</dbReference>
<feature type="binding site" evidence="13">
    <location>
        <position position="412"/>
    </location>
    <ligand>
        <name>substrate</name>
    </ligand>
</feature>
<accession>A0A5D4TCT3</accession>
<feature type="active site" description="Nucleophile" evidence="13">
    <location>
        <position position="199"/>
    </location>
</feature>
<feature type="binding site" evidence="13">
    <location>
        <position position="188"/>
    </location>
    <ligand>
        <name>substrate</name>
    </ligand>
</feature>
<comment type="pathway">
    <text evidence="13">Amino-acid biosynthesis; L-arginine biosynthesis; L-ornithine and N-acetyl-L-glutamate from L-glutamate and N(2)-acetyl-L-ornithine (cyclic): step 1/1.</text>
</comment>
<gene>
    <name evidence="13 14" type="primary">argJ</name>
    <name evidence="14" type="ORF">FZC75_08560</name>
</gene>
<evidence type="ECO:0000256" key="7">
    <source>
        <dbReference type="ARBA" id="ARBA00022813"/>
    </source>
</evidence>
<dbReference type="FunFam" id="3.60.70.12:FF:000001">
    <property type="entry name" value="Arginine biosynthesis bifunctional protein ArgJ, chloroplastic"/>
    <property type="match status" value="1"/>
</dbReference>
<dbReference type="GO" id="GO:0004358">
    <property type="term" value="F:L-glutamate N-acetyltransferase activity, acting on acetyl-L-ornithine as donor"/>
    <property type="evidence" value="ECO:0007669"/>
    <property type="project" value="UniProtKB-UniRule"/>
</dbReference>
<comment type="caution">
    <text evidence="14">The sequence shown here is derived from an EMBL/GenBank/DDBJ whole genome shotgun (WGS) entry which is preliminary data.</text>
</comment>
<dbReference type="GO" id="GO:0005737">
    <property type="term" value="C:cytoplasm"/>
    <property type="evidence" value="ECO:0007669"/>
    <property type="project" value="UniProtKB-SubCell"/>
</dbReference>
<feature type="binding site" evidence="13">
    <location>
        <position position="407"/>
    </location>
    <ligand>
        <name>substrate</name>
    </ligand>
</feature>
<keyword evidence="4 13" id="KW-0055">Arginine biosynthesis</keyword>
<dbReference type="FunFam" id="3.10.20.340:FF:000001">
    <property type="entry name" value="Arginine biosynthesis bifunctional protein ArgJ, chloroplastic"/>
    <property type="match status" value="1"/>
</dbReference>
<feature type="chain" id="PRO_5023272881" description="Arginine biosynthesis bifunctional protein ArgJ alpha chain" evidence="13">
    <location>
        <begin position="1"/>
        <end position="198"/>
    </location>
</feature>
<dbReference type="FunFam" id="3.30.2330.10:FF:000001">
    <property type="entry name" value="Arginine biosynthesis bifunctional protein ArgJ, mitochondrial"/>
    <property type="match status" value="1"/>
</dbReference>
<feature type="site" description="Involved in the stabilization of negative charge on the oxyanion by the formation of the oxyanion hole" evidence="13">
    <location>
        <position position="126"/>
    </location>
</feature>
<keyword evidence="6 13" id="KW-0808">Transferase</keyword>
<keyword evidence="9 13" id="KW-0012">Acyltransferase</keyword>
<evidence type="ECO:0000256" key="6">
    <source>
        <dbReference type="ARBA" id="ARBA00022679"/>
    </source>
</evidence>
<feature type="binding site" evidence="13">
    <location>
        <position position="199"/>
    </location>
    <ligand>
        <name>substrate</name>
    </ligand>
</feature>
<dbReference type="Gene3D" id="3.30.2330.10">
    <property type="entry name" value="arginine biosynthesis bifunctional protein suprefamily"/>
    <property type="match status" value="1"/>
</dbReference>
<dbReference type="InterPro" id="IPR016117">
    <property type="entry name" value="ArgJ-like_dom_sf"/>
</dbReference>
<dbReference type="InterPro" id="IPR002813">
    <property type="entry name" value="Arg_biosynth_ArgJ"/>
</dbReference>
<evidence type="ECO:0000256" key="9">
    <source>
        <dbReference type="ARBA" id="ARBA00023315"/>
    </source>
</evidence>
<evidence type="ECO:0000256" key="3">
    <source>
        <dbReference type="ARBA" id="ARBA00011475"/>
    </source>
</evidence>
<comment type="similarity">
    <text evidence="2 13">Belongs to the ArgJ family.</text>
</comment>
<evidence type="ECO:0000256" key="12">
    <source>
        <dbReference type="ARBA" id="ARBA00054976"/>
    </source>
</evidence>
<feature type="site" description="Cleavage; by autolysis" evidence="13">
    <location>
        <begin position="198"/>
        <end position="199"/>
    </location>
</feature>
<evidence type="ECO:0000256" key="2">
    <source>
        <dbReference type="ARBA" id="ARBA00006774"/>
    </source>
</evidence>
<dbReference type="InterPro" id="IPR042195">
    <property type="entry name" value="ArgJ_beta_C"/>
</dbReference>
<feature type="binding site" evidence="13">
    <location>
        <position position="162"/>
    </location>
    <ligand>
        <name>substrate</name>
    </ligand>
</feature>
<dbReference type="GO" id="GO:0006526">
    <property type="term" value="P:L-arginine biosynthetic process"/>
    <property type="evidence" value="ECO:0007669"/>
    <property type="project" value="UniProtKB-UniRule"/>
</dbReference>
<reference evidence="14 15" key="1">
    <citation type="submission" date="2019-08" db="EMBL/GenBank/DDBJ databases">
        <title>Bacillus genomes from the desert of Cuatro Cienegas, Coahuila.</title>
        <authorList>
            <person name="Olmedo-Alvarez G."/>
        </authorList>
    </citation>
    <scope>NUCLEOTIDE SEQUENCE [LARGE SCALE GENOMIC DNA]</scope>
    <source>
        <strain evidence="14 15">CH98b_3T</strain>
    </source>
</reference>
<sequence length="412" mass="44499">MKVDVLAKKEKWITVEQGNICTPNGFSAGGLHCGIKRKRKDLGWIYSQVPATAAAVYTTNQFQAPPLKVSQESINTNGTLQGVIVNSGNANSCTGKEGIQNAYKMREVFAEKACLNENDVAVISTGVIGEQLPMNKIVSGVKSISAFVNGYDAPSFEEAILTTDTFTKHICLQLETENKVYTIAGAAKGSGMVHPNMATMLGFVTTDIHIEHEALQQALREVTAETFNMITVDGDTSTNDMVLVLANGMAGNEKWTQDDDEYALFKEGLHIVCQSLSQQIARDGEGATKLIEVQVNGAVTAHDAQVIAKTIVGSSLVKTAVFGQDPNWGRIVSAVGYSGITIDTEKIKVMIGPILIVEDGMPVTFCEEEAKSYLKNEKIDIVVDLLAGSEHATAWGCDLSYDYVRINASYRT</sequence>
<dbReference type="Pfam" id="PF01960">
    <property type="entry name" value="ArgJ"/>
    <property type="match status" value="1"/>
</dbReference>
<feature type="binding site" evidence="13">
    <location>
        <position position="285"/>
    </location>
    <ligand>
        <name>substrate</name>
    </ligand>
</feature>
<dbReference type="NCBIfam" id="NF003802">
    <property type="entry name" value="PRK05388.1"/>
    <property type="match status" value="1"/>
</dbReference>
<evidence type="ECO:0000256" key="8">
    <source>
        <dbReference type="ARBA" id="ARBA00023268"/>
    </source>
</evidence>
<dbReference type="PANTHER" id="PTHR23100:SF0">
    <property type="entry name" value="ARGININE BIOSYNTHESIS BIFUNCTIONAL PROTEIN ARGJ, MITOCHONDRIAL"/>
    <property type="match status" value="1"/>
</dbReference>
<dbReference type="OrthoDB" id="9804242at2"/>
<organism evidence="14 15">
    <name type="scientific">Sutcliffiella horikoshii</name>
    <dbReference type="NCBI Taxonomy" id="79883"/>
    <lineage>
        <taxon>Bacteria</taxon>
        <taxon>Bacillati</taxon>
        <taxon>Bacillota</taxon>
        <taxon>Bacilli</taxon>
        <taxon>Bacillales</taxon>
        <taxon>Bacillaceae</taxon>
        <taxon>Sutcliffiella</taxon>
    </lineage>
</organism>
<dbReference type="GO" id="GO:0004042">
    <property type="term" value="F:L-glutamate N-acetyltransferase activity"/>
    <property type="evidence" value="ECO:0007669"/>
    <property type="project" value="UniProtKB-UniRule"/>
</dbReference>
<dbReference type="Proteomes" id="UP000324517">
    <property type="component" value="Unassembled WGS sequence"/>
</dbReference>
<evidence type="ECO:0000313" key="15">
    <source>
        <dbReference type="Proteomes" id="UP000324517"/>
    </source>
</evidence>
<dbReference type="Gene3D" id="3.10.20.340">
    <property type="entry name" value="ArgJ beta chain, C-terminal domain"/>
    <property type="match status" value="1"/>
</dbReference>
<keyword evidence="8 13" id="KW-0511">Multifunctional enzyme</keyword>
<keyword evidence="13" id="KW-0963">Cytoplasm</keyword>
<evidence type="ECO:0000313" key="14">
    <source>
        <dbReference type="EMBL" id="TYS73095.1"/>
    </source>
</evidence>
<dbReference type="EC" id="2.3.1.1" evidence="13"/>
<dbReference type="EMBL" id="VTET01000003">
    <property type="protein sequence ID" value="TYS73095.1"/>
    <property type="molecule type" value="Genomic_DNA"/>
</dbReference>
<dbReference type="RefSeq" id="WP_148979005.1">
    <property type="nucleotide sequence ID" value="NZ_JBNILM010000002.1"/>
</dbReference>
<comment type="subcellular location">
    <subcellularLocation>
        <location evidence="1 13">Cytoplasm</location>
    </subcellularLocation>
</comment>
<dbReference type="SUPFAM" id="SSF56266">
    <property type="entry name" value="DmpA/ArgJ-like"/>
    <property type="match status" value="1"/>
</dbReference>
<dbReference type="AlphaFoldDB" id="A0A5D4TCT3"/>
<evidence type="ECO:0000256" key="5">
    <source>
        <dbReference type="ARBA" id="ARBA00022605"/>
    </source>
</evidence>
<protein>
    <recommendedName>
        <fullName evidence="13">Arginine biosynthesis bifunctional protein ArgJ</fullName>
    </recommendedName>
    <domain>
        <recommendedName>
            <fullName evidence="13">Glutamate N-acetyltransferase</fullName>
            <ecNumber evidence="13">2.3.1.35</ecNumber>
        </recommendedName>
        <alternativeName>
            <fullName evidence="13">Ornithine acetyltransferase</fullName>
            <shortName evidence="13">OATase</shortName>
        </alternativeName>
        <alternativeName>
            <fullName evidence="13">Ornithine transacetylase</fullName>
        </alternativeName>
    </domain>
    <domain>
        <recommendedName>
            <fullName evidence="13">Amino-acid acetyltransferase</fullName>
            <ecNumber evidence="13">2.3.1.1</ecNumber>
        </recommendedName>
        <alternativeName>
            <fullName evidence="13">N-acetylglutamate synthase</fullName>
            <shortName evidence="13">AGSase</shortName>
        </alternativeName>
    </domain>
    <component>
        <recommendedName>
            <fullName evidence="13">Arginine biosynthesis bifunctional protein ArgJ alpha chain</fullName>
        </recommendedName>
    </component>
    <component>
        <recommendedName>
            <fullName evidence="13">Arginine biosynthesis bifunctional protein ArgJ beta chain</fullName>
        </recommendedName>
    </component>
</protein>
<dbReference type="UniPathway" id="UPA00068">
    <property type="reaction ID" value="UER00106"/>
</dbReference>
<comment type="pathway">
    <text evidence="13">Amino-acid biosynthesis; L-arginine biosynthesis; N(2)-acetyl-L-ornithine from L-glutamate: step 1/4.</text>
</comment>
<feature type="site" description="Involved in the stabilization of negative charge on the oxyanion by the formation of the oxyanion hole" evidence="13">
    <location>
        <position position="125"/>
    </location>
</feature>